<evidence type="ECO:0000313" key="20">
    <source>
        <dbReference type="Proteomes" id="UP000250572"/>
    </source>
</evidence>
<gene>
    <name evidence="19" type="ORF">CCH79_00015404</name>
</gene>
<dbReference type="PRINTS" id="PR01470">
    <property type="entry name" value="ERGCHANNEL"/>
</dbReference>
<dbReference type="PRINTS" id="PR01463">
    <property type="entry name" value="EAGCHANLFMLY"/>
</dbReference>
<evidence type="ECO:0000256" key="17">
    <source>
        <dbReference type="SAM" id="SignalP"/>
    </source>
</evidence>
<dbReference type="GO" id="GO:0060307">
    <property type="term" value="P:regulation of ventricular cardiac muscle cell membrane repolarization"/>
    <property type="evidence" value="ECO:0007669"/>
    <property type="project" value="TreeGrafter"/>
</dbReference>
<comment type="catalytic activity">
    <reaction evidence="14">
        <text>K(+)(in) = K(+)(out)</text>
        <dbReference type="Rhea" id="RHEA:29463"/>
        <dbReference type="ChEBI" id="CHEBI:29103"/>
    </reaction>
</comment>
<keyword evidence="10 16" id="KW-1133">Transmembrane helix</keyword>
<keyword evidence="17" id="KW-0732">Signal</keyword>
<dbReference type="PANTHER" id="PTHR10217">
    <property type="entry name" value="VOLTAGE AND LIGAND GATED POTASSIUM CHANNEL"/>
    <property type="match status" value="1"/>
</dbReference>
<accession>A0A315VHU6</accession>
<organism evidence="19 20">
    <name type="scientific">Gambusia affinis</name>
    <name type="common">Western mosquitofish</name>
    <name type="synonym">Heterandria affinis</name>
    <dbReference type="NCBI Taxonomy" id="33528"/>
    <lineage>
        <taxon>Eukaryota</taxon>
        <taxon>Metazoa</taxon>
        <taxon>Chordata</taxon>
        <taxon>Craniata</taxon>
        <taxon>Vertebrata</taxon>
        <taxon>Euteleostomi</taxon>
        <taxon>Actinopterygii</taxon>
        <taxon>Neopterygii</taxon>
        <taxon>Teleostei</taxon>
        <taxon>Neoteleostei</taxon>
        <taxon>Acanthomorphata</taxon>
        <taxon>Ovalentaria</taxon>
        <taxon>Atherinomorphae</taxon>
        <taxon>Cyprinodontiformes</taxon>
        <taxon>Poeciliidae</taxon>
        <taxon>Poeciliinae</taxon>
        <taxon>Gambusia</taxon>
    </lineage>
</organism>
<keyword evidence="5" id="KW-0597">Phosphoprotein</keyword>
<keyword evidence="13" id="KW-0407">Ion channel</keyword>
<feature type="chain" id="PRO_5016422734" description="Cyclic nucleotide-binding domain-containing protein" evidence="17">
    <location>
        <begin position="23"/>
        <end position="1017"/>
    </location>
</feature>
<dbReference type="PANTHER" id="PTHR10217:SF506">
    <property type="entry name" value="POTASSIUM VOLTAGE-GATED CHANNEL SUBFAMILY H MEMBER 2"/>
    <property type="match status" value="1"/>
</dbReference>
<dbReference type="Pfam" id="PF00027">
    <property type="entry name" value="cNMP_binding"/>
    <property type="match status" value="1"/>
</dbReference>
<comment type="caution">
    <text evidence="19">The sequence shown here is derived from an EMBL/GenBank/DDBJ whole genome shotgun (WGS) entry which is preliminary data.</text>
</comment>
<feature type="compositionally biased region" description="Basic residues" evidence="15">
    <location>
        <begin position="751"/>
        <end position="760"/>
    </location>
</feature>
<dbReference type="SUPFAM" id="SSF51206">
    <property type="entry name" value="cAMP-binding domain-like"/>
    <property type="match status" value="1"/>
</dbReference>
<dbReference type="PROSITE" id="PS50042">
    <property type="entry name" value="CNMP_BINDING_3"/>
    <property type="match status" value="1"/>
</dbReference>
<dbReference type="GO" id="GO:0005242">
    <property type="term" value="F:inward rectifier potassium channel activity"/>
    <property type="evidence" value="ECO:0007669"/>
    <property type="project" value="TreeGrafter"/>
</dbReference>
<evidence type="ECO:0000256" key="3">
    <source>
        <dbReference type="ARBA" id="ARBA00022475"/>
    </source>
</evidence>
<evidence type="ECO:0000256" key="15">
    <source>
        <dbReference type="SAM" id="MobiDB-lite"/>
    </source>
</evidence>
<feature type="compositionally biased region" description="Basic and acidic residues" evidence="15">
    <location>
        <begin position="767"/>
        <end position="782"/>
    </location>
</feature>
<keyword evidence="4" id="KW-0633">Potassium transport</keyword>
<dbReference type="SMART" id="SM00100">
    <property type="entry name" value="cNMP"/>
    <property type="match status" value="1"/>
</dbReference>
<evidence type="ECO:0000256" key="5">
    <source>
        <dbReference type="ARBA" id="ARBA00022553"/>
    </source>
</evidence>
<reference evidence="19 20" key="1">
    <citation type="journal article" date="2018" name="G3 (Bethesda)">
        <title>A High-Quality Reference Genome for the Invasive Mosquitofish Gambusia affinis Using a Chicago Library.</title>
        <authorList>
            <person name="Hoffberg S.L."/>
            <person name="Troendle N.J."/>
            <person name="Glenn T.C."/>
            <person name="Mahmud O."/>
            <person name="Louha S."/>
            <person name="Chalopin D."/>
            <person name="Bennetzen J.L."/>
            <person name="Mauricio R."/>
        </authorList>
    </citation>
    <scope>NUCLEOTIDE SEQUENCE [LARGE SCALE GENOMIC DNA]</scope>
    <source>
        <strain evidence="19">NE01/NJP1002.9</strain>
        <tissue evidence="19">Muscle</tissue>
    </source>
</reference>
<feature type="transmembrane region" description="Helical" evidence="16">
    <location>
        <begin position="392"/>
        <end position="416"/>
    </location>
</feature>
<evidence type="ECO:0000256" key="12">
    <source>
        <dbReference type="ARBA" id="ARBA00023136"/>
    </source>
</evidence>
<keyword evidence="11" id="KW-0406">Ion transport</keyword>
<dbReference type="FunFam" id="1.10.1200.260:FF:000001">
    <property type="entry name" value="Potassium voltage-gated channel subfamily H member 7"/>
    <property type="match status" value="1"/>
</dbReference>
<dbReference type="InterPro" id="IPR014710">
    <property type="entry name" value="RmlC-like_jellyroll"/>
</dbReference>
<evidence type="ECO:0000256" key="1">
    <source>
        <dbReference type="ARBA" id="ARBA00004651"/>
    </source>
</evidence>
<dbReference type="Gene3D" id="1.10.1200.260">
    <property type="match status" value="1"/>
</dbReference>
<dbReference type="InterPro" id="IPR000595">
    <property type="entry name" value="cNMP-bd_dom"/>
</dbReference>
<dbReference type="GO" id="GO:0034702">
    <property type="term" value="C:monoatomic ion channel complex"/>
    <property type="evidence" value="ECO:0007669"/>
    <property type="project" value="UniProtKB-KW"/>
</dbReference>
<dbReference type="GO" id="GO:0005886">
    <property type="term" value="C:plasma membrane"/>
    <property type="evidence" value="ECO:0007669"/>
    <property type="project" value="UniProtKB-SubCell"/>
</dbReference>
<dbReference type="FunFam" id="1.10.287.70:FF:000020">
    <property type="entry name" value="Potassium channel, voltage-gated eag-related subfamily H, member 7"/>
    <property type="match status" value="1"/>
</dbReference>
<evidence type="ECO:0000256" key="2">
    <source>
        <dbReference type="ARBA" id="ARBA00022448"/>
    </source>
</evidence>
<evidence type="ECO:0000256" key="13">
    <source>
        <dbReference type="ARBA" id="ARBA00023303"/>
    </source>
</evidence>
<evidence type="ECO:0000256" key="7">
    <source>
        <dbReference type="ARBA" id="ARBA00022826"/>
    </source>
</evidence>
<name>A0A315VHU6_GAMAF</name>
<keyword evidence="2" id="KW-0813">Transport</keyword>
<keyword evidence="12 16" id="KW-0472">Membrane</keyword>
<evidence type="ECO:0000256" key="14">
    <source>
        <dbReference type="ARBA" id="ARBA00034430"/>
    </source>
</evidence>
<evidence type="ECO:0000256" key="4">
    <source>
        <dbReference type="ARBA" id="ARBA00022538"/>
    </source>
</evidence>
<dbReference type="GO" id="GO:0086091">
    <property type="term" value="P:regulation of heart rate by cardiac conduction"/>
    <property type="evidence" value="ECO:0007669"/>
    <property type="project" value="TreeGrafter"/>
</dbReference>
<dbReference type="Gene3D" id="2.60.120.10">
    <property type="entry name" value="Jelly Rolls"/>
    <property type="match status" value="1"/>
</dbReference>
<feature type="transmembrane region" description="Helical" evidence="16">
    <location>
        <begin position="256"/>
        <end position="277"/>
    </location>
</feature>
<feature type="compositionally biased region" description="Polar residues" evidence="15">
    <location>
        <begin position="992"/>
        <end position="1002"/>
    </location>
</feature>
<keyword evidence="3" id="KW-1003">Cell membrane</keyword>
<dbReference type="GO" id="GO:0086013">
    <property type="term" value="P:membrane repolarization during cardiac muscle cell action potential"/>
    <property type="evidence" value="ECO:0007669"/>
    <property type="project" value="TreeGrafter"/>
</dbReference>
<keyword evidence="9" id="KW-0630">Potassium</keyword>
<dbReference type="AlphaFoldDB" id="A0A315VHU6"/>
<evidence type="ECO:0000256" key="6">
    <source>
        <dbReference type="ARBA" id="ARBA00022692"/>
    </source>
</evidence>
<keyword evidence="6 16" id="KW-0812">Transmembrane</keyword>
<sequence>MVLPSLLKLLNVFLRQSTFTKAAVTGQRCCRPSRRPPALMPRPPGLPLSCHRGWEAKEQPRQLSGEGRELLNFFHTAWLGLRNPGEDLIRTLPPSPSCEAHFLVTGGREEAWREKAHRHSPVSCHIYIPSLQHTGRRQRWMEQIAKVWNDSVAFSQNQNQNQKTRGVWKVDTTTGDLSCIPEQSSSSDPERSWLPRRITLREPVPSERFSSSSVGTDAITVLSLGADVLPEYKLQAPRIHKWTVLHYSPFKAVWDWLILLLVIYTAILTPYSAAFLLNDHEEVAKQNCGYSCSPLNVVDLIVDIMFIIDILINFRTTYVNTNDEVVSHPVRIAVHYFKGWFLIDMVAAIPFDLLIYRNGEETTTLIGLLKTARLLRLVRVARKLDRYSEYGAAVLFLLMCTFALIAHWLACIWYAIGSVERNGSIGWLHTLGDQLGKHFNESVPGSGPSIKDKYVTALYFTFSSLTSVGFGNVSPNTNSEKIFSICVMLIGSLMYASIFGNVSAIIQRLYSGTARYHTQMLRVREFIRFHQIPNPLRQRLEEYFQHAWSYTNGIDMNAVLKGFPECLQADICLHLNRTLLQNCKAFKGSTKGCLRALAMKFKTTHAPPGDTLVHAGDVLTAIYFISRGSIEILRGDVVVAILGKNDIFGEPINLYPRPGKSNADVRALTYCDLHKILREDVLEVLDMYPEFAEHFWNNLEITFNLRDTNMIPGSPSSDDSTGGGFNKLRRRKLSFRRRTEKDDADAGEYKKSHKSSRRRQREAASGQRDKEEAAKRQWDGHRSSVSSHSSGDEVSLHSAFVNLQFSGNVSLSANRLESRMSADIGVIMQLLQRQMALVPPAYSAVSSPPQVTTLSPFQHVQIVQDVCALQPSPYPGSGPEDRAAPDTMASLSQILDSQNFEDFSAKPLDSMEPHNSSLIPANQDQPESSALGSPGKHVELELRLGSGAGAMAAGTAADAETNIAGGLDFVSVEPKPAAGTEASPMDTETQRRLSLQEPQTPLYSRIPQRHGSDPAGS</sequence>
<dbReference type="FunFam" id="2.60.120.10:FF:000011">
    <property type="entry name" value="Potassium channel, voltage-gated eag-related subfamily H, member 7"/>
    <property type="match status" value="1"/>
</dbReference>
<dbReference type="InterPro" id="IPR003938">
    <property type="entry name" value="K_chnl_volt-dep_EAG/ELK/ERG"/>
</dbReference>
<keyword evidence="7" id="KW-0631">Potassium channel</keyword>
<dbReference type="InterPro" id="IPR018490">
    <property type="entry name" value="cNMP-bd_dom_sf"/>
</dbReference>
<evidence type="ECO:0000259" key="18">
    <source>
        <dbReference type="PROSITE" id="PS50042"/>
    </source>
</evidence>
<evidence type="ECO:0000313" key="19">
    <source>
        <dbReference type="EMBL" id="PWA22451.1"/>
    </source>
</evidence>
<dbReference type="Proteomes" id="UP000250572">
    <property type="component" value="Unassembled WGS sequence"/>
</dbReference>
<proteinExistence type="predicted"/>
<keyword evidence="20" id="KW-1185">Reference proteome</keyword>
<evidence type="ECO:0000256" key="10">
    <source>
        <dbReference type="ARBA" id="ARBA00022989"/>
    </source>
</evidence>
<evidence type="ECO:0000256" key="16">
    <source>
        <dbReference type="SAM" id="Phobius"/>
    </source>
</evidence>
<dbReference type="SUPFAM" id="SSF81324">
    <property type="entry name" value="Voltage-gated potassium channels"/>
    <property type="match status" value="1"/>
</dbReference>
<dbReference type="STRING" id="33528.ENSGAFP00000018721"/>
<feature type="domain" description="Cyclic nucleotide-binding" evidence="18">
    <location>
        <begin position="585"/>
        <end position="685"/>
    </location>
</feature>
<protein>
    <recommendedName>
        <fullName evidence="18">Cyclic nucleotide-binding domain-containing protein</fullName>
    </recommendedName>
</protein>
<dbReference type="Pfam" id="PF00520">
    <property type="entry name" value="Ion_trans"/>
    <property type="match status" value="1"/>
</dbReference>
<evidence type="ECO:0000256" key="8">
    <source>
        <dbReference type="ARBA" id="ARBA00022882"/>
    </source>
</evidence>
<keyword evidence="8" id="KW-0851">Voltage-gated channel</keyword>
<evidence type="ECO:0000256" key="9">
    <source>
        <dbReference type="ARBA" id="ARBA00022958"/>
    </source>
</evidence>
<dbReference type="InterPro" id="IPR005821">
    <property type="entry name" value="Ion_trans_dom"/>
</dbReference>
<feature type="region of interest" description="Disordered" evidence="15">
    <location>
        <begin position="972"/>
        <end position="1017"/>
    </location>
</feature>
<dbReference type="Gene3D" id="1.10.287.70">
    <property type="match status" value="1"/>
</dbReference>
<dbReference type="InterPro" id="IPR003967">
    <property type="entry name" value="K_chnl_volt-dep_ERG"/>
</dbReference>
<evidence type="ECO:0000256" key="11">
    <source>
        <dbReference type="ARBA" id="ARBA00023065"/>
    </source>
</evidence>
<feature type="transmembrane region" description="Helical" evidence="16">
    <location>
        <begin position="482"/>
        <end position="506"/>
    </location>
</feature>
<dbReference type="EMBL" id="NHOQ01001719">
    <property type="protein sequence ID" value="PWA22451.1"/>
    <property type="molecule type" value="Genomic_DNA"/>
</dbReference>
<feature type="signal peptide" evidence="17">
    <location>
        <begin position="1"/>
        <end position="22"/>
    </location>
</feature>
<feature type="region of interest" description="Disordered" evidence="15">
    <location>
        <begin position="904"/>
        <end position="934"/>
    </location>
</feature>
<dbReference type="CDD" id="cd00038">
    <property type="entry name" value="CAP_ED"/>
    <property type="match status" value="1"/>
</dbReference>
<comment type="subcellular location">
    <subcellularLocation>
        <location evidence="1">Cell membrane</location>
        <topology evidence="1">Multi-pass membrane protein</topology>
    </subcellularLocation>
</comment>
<dbReference type="InterPro" id="IPR050818">
    <property type="entry name" value="KCNH_animal-type"/>
</dbReference>
<feature type="compositionally biased region" description="Polar residues" evidence="15">
    <location>
        <begin position="913"/>
        <end position="931"/>
    </location>
</feature>
<feature type="region of interest" description="Disordered" evidence="15">
    <location>
        <begin position="736"/>
        <end position="791"/>
    </location>
</feature>